<evidence type="ECO:0000259" key="6">
    <source>
        <dbReference type="PROSITE" id="PS50122"/>
    </source>
</evidence>
<evidence type="ECO:0000256" key="1">
    <source>
        <dbReference type="ARBA" id="ARBA00022801"/>
    </source>
</evidence>
<dbReference type="Proteomes" id="UP000500791">
    <property type="component" value="Plasmid unnamed6"/>
</dbReference>
<comment type="catalytic activity">
    <reaction evidence="3">
        <text>[protein]-L-glutamate 5-O-methyl ester + H2O = L-glutamyl-[protein] + methanol + H(+)</text>
        <dbReference type="Rhea" id="RHEA:23236"/>
        <dbReference type="Rhea" id="RHEA-COMP:10208"/>
        <dbReference type="Rhea" id="RHEA-COMP:10311"/>
        <dbReference type="ChEBI" id="CHEBI:15377"/>
        <dbReference type="ChEBI" id="CHEBI:15378"/>
        <dbReference type="ChEBI" id="CHEBI:17790"/>
        <dbReference type="ChEBI" id="CHEBI:29973"/>
        <dbReference type="ChEBI" id="CHEBI:82795"/>
        <dbReference type="EC" id="3.1.1.61"/>
    </reaction>
</comment>
<dbReference type="PROSITE" id="PS50122">
    <property type="entry name" value="CHEB"/>
    <property type="match status" value="1"/>
</dbReference>
<feature type="domain" description="CheB-type methylesterase" evidence="6">
    <location>
        <begin position="8"/>
        <end position="190"/>
    </location>
</feature>
<dbReference type="PIRSF" id="PIRSF036461">
    <property type="entry name" value="Chmtx_methlestr"/>
    <property type="match status" value="1"/>
</dbReference>
<dbReference type="PANTHER" id="PTHR42872:SF6">
    <property type="entry name" value="PROTEIN-GLUTAMATE METHYLESTERASE_PROTEIN-GLUTAMINE GLUTAMINASE"/>
    <property type="match status" value="1"/>
</dbReference>
<keyword evidence="1 4" id="KW-0378">Hydrolase</keyword>
<dbReference type="PANTHER" id="PTHR42872">
    <property type="entry name" value="PROTEIN-GLUTAMATE METHYLESTERASE/PROTEIN-GLUTAMINE GLUTAMINASE"/>
    <property type="match status" value="1"/>
</dbReference>
<dbReference type="Pfam" id="PF01339">
    <property type="entry name" value="CheB_methylest"/>
    <property type="match status" value="1"/>
</dbReference>
<dbReference type="CDD" id="cd16433">
    <property type="entry name" value="CheB"/>
    <property type="match status" value="1"/>
</dbReference>
<dbReference type="Gene3D" id="3.40.50.180">
    <property type="entry name" value="Methylesterase CheB, C-terminal domain"/>
    <property type="match status" value="1"/>
</dbReference>
<sequence length="326" mass="35537">MSDRIDTIVIGGSAGSFTALRTLLADLPDDLPAAVLICQHFSSVGESHAVDLLRGYSSLPVSVAEDGMPIAPGQVVFARPDLHMMIGHDHIHLRRGAHENNFRPAIDPLFRSAAVYRGPRAIGVILSGLMDDGAAGARALHRTGGHILVQSPDSAEFPDMPDAAMSAVPEAEPIPLRNLAVEIASLANVHAQPAAAVPWDIGIELKITALEGANMANEDRLGTLSPYNCPHCNGVLWQIDDGPLTRFRCHTGHAYTMDSLSESQDRALDESLFNALRAHRGRAELIRQMAQKSTGRESRRRLEERANRYEEDFRRLQDIIKSRKSG</sequence>
<feature type="active site" evidence="4">
    <location>
        <position position="13"/>
    </location>
</feature>
<dbReference type="InterPro" id="IPR011247">
    <property type="entry name" value="Chemotax_prot-Glu_Me-esterase"/>
</dbReference>
<dbReference type="GO" id="GO:0005737">
    <property type="term" value="C:cytoplasm"/>
    <property type="evidence" value="ECO:0007669"/>
    <property type="project" value="InterPro"/>
</dbReference>
<accession>A0A6G7VRZ9</accession>
<dbReference type="InterPro" id="IPR035909">
    <property type="entry name" value="CheB_C"/>
</dbReference>
<evidence type="ECO:0000256" key="4">
    <source>
        <dbReference type="PROSITE-ProRule" id="PRU00050"/>
    </source>
</evidence>
<dbReference type="KEGG" id="mon:G8E03_17065"/>
<feature type="coiled-coil region" evidence="5">
    <location>
        <begin position="292"/>
        <end position="319"/>
    </location>
</feature>
<dbReference type="GO" id="GO:0006935">
    <property type="term" value="P:chemotaxis"/>
    <property type="evidence" value="ECO:0007669"/>
    <property type="project" value="UniProtKB-UniRule"/>
</dbReference>
<dbReference type="InterPro" id="IPR000673">
    <property type="entry name" value="Sig_transdc_resp-reg_Me-estase"/>
</dbReference>
<keyword evidence="7" id="KW-0614">Plasmid</keyword>
<protein>
    <recommendedName>
        <fullName evidence="2">protein-glutamate methylesterase</fullName>
        <ecNumber evidence="2">3.1.1.61</ecNumber>
    </recommendedName>
</protein>
<organism evidence="7 8">
    <name type="scientific">Pontivivens nitratireducens</name>
    <dbReference type="NCBI Taxonomy" id="2758038"/>
    <lineage>
        <taxon>Bacteria</taxon>
        <taxon>Pseudomonadati</taxon>
        <taxon>Pseudomonadota</taxon>
        <taxon>Alphaproteobacteria</taxon>
        <taxon>Rhodobacterales</taxon>
        <taxon>Paracoccaceae</taxon>
        <taxon>Pontivivens</taxon>
    </lineage>
</organism>
<dbReference type="SUPFAM" id="SSF52738">
    <property type="entry name" value="Methylesterase CheB, C-terminal domain"/>
    <property type="match status" value="1"/>
</dbReference>
<evidence type="ECO:0000313" key="7">
    <source>
        <dbReference type="EMBL" id="QIK42557.1"/>
    </source>
</evidence>
<keyword evidence="5" id="KW-0175">Coiled coil</keyword>
<evidence type="ECO:0000256" key="3">
    <source>
        <dbReference type="ARBA" id="ARBA00048267"/>
    </source>
</evidence>
<name>A0A6G7VRZ9_9RHOB</name>
<feature type="active site" evidence="4">
    <location>
        <position position="132"/>
    </location>
</feature>
<evidence type="ECO:0000313" key="8">
    <source>
        <dbReference type="Proteomes" id="UP000500791"/>
    </source>
</evidence>
<dbReference type="AlphaFoldDB" id="A0A6G7VRZ9"/>
<proteinExistence type="predicted"/>
<dbReference type="EMBL" id="CP049817">
    <property type="protein sequence ID" value="QIK42557.1"/>
    <property type="molecule type" value="Genomic_DNA"/>
</dbReference>
<dbReference type="EC" id="3.1.1.61" evidence="2"/>
<gene>
    <name evidence="7" type="ORF">G8E03_17065</name>
</gene>
<reference evidence="7 8" key="1">
    <citation type="submission" date="2020-03" db="EMBL/GenBank/DDBJ databases">
        <title>Complete genome sequence of Monaibacterium sp. ALG8 with diverse plasmids.</title>
        <authorList>
            <person name="Sun C."/>
        </authorList>
    </citation>
    <scope>NUCLEOTIDE SEQUENCE [LARGE SCALE GENOMIC DNA]</scope>
    <source>
        <strain evidence="7 8">ALG8</strain>
        <plasmid evidence="7 8">unnamed6</plasmid>
    </source>
</reference>
<keyword evidence="8" id="KW-1185">Reference proteome</keyword>
<keyword evidence="4" id="KW-0145">Chemotaxis</keyword>
<evidence type="ECO:0000256" key="2">
    <source>
        <dbReference type="ARBA" id="ARBA00039140"/>
    </source>
</evidence>
<evidence type="ECO:0000256" key="5">
    <source>
        <dbReference type="SAM" id="Coils"/>
    </source>
</evidence>
<dbReference type="GO" id="GO:0000156">
    <property type="term" value="F:phosphorelay response regulator activity"/>
    <property type="evidence" value="ECO:0007669"/>
    <property type="project" value="InterPro"/>
</dbReference>
<dbReference type="RefSeq" id="WP_166195509.1">
    <property type="nucleotide sequence ID" value="NZ_CP049817.1"/>
</dbReference>
<dbReference type="GO" id="GO:0008984">
    <property type="term" value="F:protein-glutamate methylesterase activity"/>
    <property type="evidence" value="ECO:0007669"/>
    <property type="project" value="UniProtKB-EC"/>
</dbReference>
<geneLocation type="plasmid" evidence="7 8">
    <name>unnamed6</name>
</geneLocation>
<feature type="active site" evidence="4">
    <location>
        <position position="40"/>
    </location>
</feature>